<dbReference type="GeneID" id="54475619"/>
<dbReference type="EMBL" id="MU001641">
    <property type="protein sequence ID" value="KAF2479331.1"/>
    <property type="molecule type" value="Genomic_DNA"/>
</dbReference>
<evidence type="ECO:0000256" key="1">
    <source>
        <dbReference type="ARBA" id="ARBA00022737"/>
    </source>
</evidence>
<feature type="compositionally biased region" description="Low complexity" evidence="2">
    <location>
        <begin position="613"/>
        <end position="630"/>
    </location>
</feature>
<dbReference type="Gene3D" id="1.25.40.10">
    <property type="entry name" value="Tetratricopeptide repeat domain"/>
    <property type="match status" value="2"/>
</dbReference>
<feature type="region of interest" description="Disordered" evidence="2">
    <location>
        <begin position="1273"/>
        <end position="1304"/>
    </location>
</feature>
<dbReference type="InterPro" id="IPR011990">
    <property type="entry name" value="TPR-like_helical_dom_sf"/>
</dbReference>
<feature type="compositionally biased region" description="Basic and acidic residues" evidence="2">
    <location>
        <begin position="550"/>
        <end position="561"/>
    </location>
</feature>
<sequence>MAYDASSAYQPPRRQYYAQAQAAAPPPPTQNGYHYQQPQEQYQQDYYAPAQQYEQGYGQDYNQWGGGYDDMRGHQPYANEQYESSGRSPRRAPAEPQSYGHGYAAQSTHRQRDDRQFDPRYQQRPGKGPSHSPNRGRQPAQPQQQYQQQPYQSQQSSSRNQEQRFESRRAEVAPQQSYDSQSRSAQHTAQAPVSRPNPRNARMYPGEAQSQKPPQHPAISHSQPPPQSYSKQVAQAANLPMPPPIRESGRPSTAPGRPSTAPQSRGRAERDPAKMTMEEWKAKERARMHADAAMPEAMAWDNAFPVFPTVRERSKARSGTSSARASGEFPRPGTSSSNRHERRSSKSRAYSDTTAAAASGTQLQPARPHLDHKSHSYDQPTDSAVESPTASAQTQYRLVNPSPSPVHQSTLQPQQLPTPPPHHSPLPSPTPLQRFELPESDYGSQPPPPQETVQPRQPPPRGPMPQPIETRSLHDERAPSLQSWDQQPLNPAPLQTRPATSGGQRADRMQQPAPNPLPALAHLENAKGAPAAPSNRQEPQRQSWSLLPLRHRDNEPSHEQSYEVETPSSAVAPTPTSALTRDDEIEAEMPDFDSAAPGGTSLLHKRNQQLQESPTLPSSPSVPALPLAATRGELPSRAQEGNAWANVPPPTQSQPLDGHQQPQSSYFSDARGLDQRGLRENVDGGYARGREQAQPSYASAPHAGDQRGLRQDANGFVYGRPEQDNPRKIGASYGQSPPQQVQPHRPPPQSYATEQLQRPPQPPYANEQPRRSMDDERQMPQRPGPPSAQRPYGQPQPRDQYAPQSRSNRGRNTPGLAVQTSLPPSGRQDSINSAPPTQQSFRELPPRTQSRTPLTSPSHSMPESQSRSPDALPHHPVPVRPGHIAQPPKPAPVRNHGGPPPTSSHQRQPSNSASKASRPVTAAEIQQLQSAVTANPNDNKRALLLVKKLVEASSVLASDNGRADRQTQARNREKYIGEAEKRLKKLVSANYPDAQFYLADCYGQGTLGHEPDAREAFRLYQAAAKGGHAQAAYRTAMCCELGPEDGGTSKDFQKAVQWYRRGAALGDSHAMFKIGVILLKGLLNQPKNIAEAVSYIKRAVEHGGTENPQALYELGQLYDSAQTSPEIRSKVPADNNKALDLFHQAASVGHRVSQFRLGQAYEYGNLGTAIDNRASITWYTKAAAQGEHNAELALSGWYLTGSEGILAQSDTEAYLWARKAAAATDPPLAKAMFAMGYFTETGIGCPKNGEEARRWYARAASYHFPKAQERLEELRRNGSKGSKAVSGRPSRKDQKKDEENCAVM</sequence>
<dbReference type="OrthoDB" id="272077at2759"/>
<dbReference type="RefSeq" id="XP_033585901.1">
    <property type="nucleotide sequence ID" value="XM_033734617.1"/>
</dbReference>
<name>A0A6A6PHX5_9PEZI</name>
<feature type="compositionally biased region" description="Basic and acidic residues" evidence="2">
    <location>
        <begin position="266"/>
        <end position="277"/>
    </location>
</feature>
<keyword evidence="4" id="KW-1185">Reference proteome</keyword>
<feature type="region of interest" description="Disordered" evidence="2">
    <location>
        <begin position="311"/>
        <end position="922"/>
    </location>
</feature>
<feature type="compositionally biased region" description="Low complexity" evidence="2">
    <location>
        <begin position="137"/>
        <end position="160"/>
    </location>
</feature>
<feature type="region of interest" description="Disordered" evidence="2">
    <location>
        <begin position="1"/>
        <end position="277"/>
    </location>
</feature>
<evidence type="ECO:0000313" key="4">
    <source>
        <dbReference type="Proteomes" id="UP000799767"/>
    </source>
</evidence>
<gene>
    <name evidence="3" type="ORF">BDY17DRAFT_303686</name>
</gene>
<feature type="compositionally biased region" description="Basic and acidic residues" evidence="2">
    <location>
        <begin position="768"/>
        <end position="779"/>
    </location>
</feature>
<feature type="compositionally biased region" description="Polar residues" evidence="2">
    <location>
        <begin position="347"/>
        <end position="364"/>
    </location>
</feature>
<feature type="compositionally biased region" description="Polar residues" evidence="2">
    <location>
        <begin position="903"/>
        <end position="915"/>
    </location>
</feature>
<dbReference type="SMART" id="SM00671">
    <property type="entry name" value="SEL1"/>
    <property type="match status" value="7"/>
</dbReference>
<dbReference type="SUPFAM" id="SSF81901">
    <property type="entry name" value="HCP-like"/>
    <property type="match status" value="2"/>
</dbReference>
<feature type="compositionally biased region" description="Basic and acidic residues" evidence="2">
    <location>
        <begin position="1290"/>
        <end position="1304"/>
    </location>
</feature>
<feature type="compositionally biased region" description="Polar residues" evidence="2">
    <location>
        <begin position="534"/>
        <end position="545"/>
    </location>
</feature>
<reference evidence="3" key="1">
    <citation type="journal article" date="2020" name="Stud. Mycol.">
        <title>101 Dothideomycetes genomes: a test case for predicting lifestyles and emergence of pathogens.</title>
        <authorList>
            <person name="Haridas S."/>
            <person name="Albert R."/>
            <person name="Binder M."/>
            <person name="Bloem J."/>
            <person name="Labutti K."/>
            <person name="Salamov A."/>
            <person name="Andreopoulos B."/>
            <person name="Baker S."/>
            <person name="Barry K."/>
            <person name="Bills G."/>
            <person name="Bluhm B."/>
            <person name="Cannon C."/>
            <person name="Castanera R."/>
            <person name="Culley D."/>
            <person name="Daum C."/>
            <person name="Ezra D."/>
            <person name="Gonzalez J."/>
            <person name="Henrissat B."/>
            <person name="Kuo A."/>
            <person name="Liang C."/>
            <person name="Lipzen A."/>
            <person name="Lutzoni F."/>
            <person name="Magnuson J."/>
            <person name="Mondo S."/>
            <person name="Nolan M."/>
            <person name="Ohm R."/>
            <person name="Pangilinan J."/>
            <person name="Park H.-J."/>
            <person name="Ramirez L."/>
            <person name="Alfaro M."/>
            <person name="Sun H."/>
            <person name="Tritt A."/>
            <person name="Yoshinaga Y."/>
            <person name="Zwiers L.-H."/>
            <person name="Turgeon B."/>
            <person name="Goodwin S."/>
            <person name="Spatafora J."/>
            <person name="Crous P."/>
            <person name="Grigoriev I."/>
        </authorList>
    </citation>
    <scope>NUCLEOTIDE SEQUENCE</scope>
    <source>
        <strain evidence="3">CBS 113389</strain>
    </source>
</reference>
<dbReference type="InterPro" id="IPR006597">
    <property type="entry name" value="Sel1-like"/>
</dbReference>
<feature type="compositionally biased region" description="Polar residues" evidence="2">
    <location>
        <begin position="818"/>
        <end position="868"/>
    </location>
</feature>
<dbReference type="Pfam" id="PF08238">
    <property type="entry name" value="Sel1"/>
    <property type="match status" value="7"/>
</dbReference>
<feature type="compositionally biased region" description="Low complexity" evidence="2">
    <location>
        <begin position="35"/>
        <end position="55"/>
    </location>
</feature>
<proteinExistence type="predicted"/>
<feature type="compositionally biased region" description="Basic and acidic residues" evidence="2">
    <location>
        <begin position="161"/>
        <end position="171"/>
    </location>
</feature>
<feature type="compositionally biased region" description="Polar residues" evidence="2">
    <location>
        <begin position="480"/>
        <end position="489"/>
    </location>
</feature>
<feature type="compositionally biased region" description="Pro residues" evidence="2">
    <location>
        <begin position="445"/>
        <end position="466"/>
    </location>
</feature>
<keyword evidence="1" id="KW-0677">Repeat</keyword>
<organism evidence="3 4">
    <name type="scientific">Neohortaea acidophila</name>
    <dbReference type="NCBI Taxonomy" id="245834"/>
    <lineage>
        <taxon>Eukaryota</taxon>
        <taxon>Fungi</taxon>
        <taxon>Dikarya</taxon>
        <taxon>Ascomycota</taxon>
        <taxon>Pezizomycotina</taxon>
        <taxon>Dothideomycetes</taxon>
        <taxon>Dothideomycetidae</taxon>
        <taxon>Mycosphaerellales</taxon>
        <taxon>Teratosphaeriaceae</taxon>
        <taxon>Neohortaea</taxon>
    </lineage>
</organism>
<dbReference type="Proteomes" id="UP000799767">
    <property type="component" value="Unassembled WGS sequence"/>
</dbReference>
<feature type="compositionally biased region" description="Low complexity" evidence="2">
    <location>
        <begin position="317"/>
        <end position="326"/>
    </location>
</feature>
<feature type="compositionally biased region" description="Polar residues" evidence="2">
    <location>
        <begin position="566"/>
        <end position="579"/>
    </location>
</feature>
<protein>
    <recommendedName>
        <fullName evidence="5">HCP-like protein</fullName>
    </recommendedName>
</protein>
<feature type="compositionally biased region" description="Basic and acidic residues" evidence="2">
    <location>
        <begin position="671"/>
        <end position="682"/>
    </location>
</feature>
<evidence type="ECO:0000256" key="2">
    <source>
        <dbReference type="SAM" id="MobiDB-lite"/>
    </source>
</evidence>
<accession>A0A6A6PHX5</accession>
<feature type="compositionally biased region" description="Polar residues" evidence="2">
    <location>
        <begin position="377"/>
        <end position="397"/>
    </location>
</feature>
<evidence type="ECO:0008006" key="5">
    <source>
        <dbReference type="Google" id="ProtNLM"/>
    </source>
</evidence>
<evidence type="ECO:0000313" key="3">
    <source>
        <dbReference type="EMBL" id="KAF2479331.1"/>
    </source>
</evidence>
<feature type="compositionally biased region" description="Polar residues" evidence="2">
    <location>
        <begin position="174"/>
        <end position="191"/>
    </location>
</feature>
<feature type="compositionally biased region" description="Low complexity" evidence="2">
    <location>
        <begin position="8"/>
        <end position="23"/>
    </location>
</feature>
<feature type="compositionally biased region" description="Polar residues" evidence="2">
    <location>
        <begin position="802"/>
        <end position="811"/>
    </location>
</feature>
<dbReference type="PANTHER" id="PTHR46430:SF3">
    <property type="entry name" value="ACTIVATOR OF C KINASE PROTEIN 1"/>
    <property type="match status" value="1"/>
</dbReference>
<dbReference type="InterPro" id="IPR051726">
    <property type="entry name" value="Chitin_Synth_Reg"/>
</dbReference>
<dbReference type="PANTHER" id="PTHR46430">
    <property type="entry name" value="PROTEIN SKT5-RELATED"/>
    <property type="match status" value="1"/>
</dbReference>
<feature type="compositionally biased region" description="Pro residues" evidence="2">
    <location>
        <begin position="416"/>
        <end position="430"/>
    </location>
</feature>